<dbReference type="GO" id="GO:0015171">
    <property type="term" value="F:amino acid transmembrane transporter activity"/>
    <property type="evidence" value="ECO:0007669"/>
    <property type="project" value="TreeGrafter"/>
</dbReference>
<dbReference type="PANTHER" id="PTHR30086">
    <property type="entry name" value="ARGININE EXPORTER PROTEIN ARGO"/>
    <property type="match status" value="1"/>
</dbReference>
<dbReference type="EMBL" id="WNDX01000004">
    <property type="protein sequence ID" value="KAF1048481.1"/>
    <property type="molecule type" value="Genomic_DNA"/>
</dbReference>
<evidence type="ECO:0000256" key="4">
    <source>
        <dbReference type="ARBA" id="ARBA00022989"/>
    </source>
</evidence>
<keyword evidence="5 6" id="KW-0472">Membrane</keyword>
<dbReference type="AlphaFoldDB" id="A0A7V8G093"/>
<accession>A0A7V8G093</accession>
<evidence type="ECO:0000313" key="7">
    <source>
        <dbReference type="EMBL" id="KAF1048481.1"/>
    </source>
</evidence>
<feature type="transmembrane region" description="Helical" evidence="6">
    <location>
        <begin position="43"/>
        <end position="68"/>
    </location>
</feature>
<evidence type="ECO:0000313" key="8">
    <source>
        <dbReference type="Proteomes" id="UP000462435"/>
    </source>
</evidence>
<protein>
    <submittedName>
        <fullName evidence="7">Threonine efflux protein</fullName>
    </submittedName>
</protein>
<dbReference type="InterPro" id="IPR001123">
    <property type="entry name" value="LeuE-type"/>
</dbReference>
<evidence type="ECO:0000256" key="6">
    <source>
        <dbReference type="SAM" id="Phobius"/>
    </source>
</evidence>
<comment type="subcellular location">
    <subcellularLocation>
        <location evidence="1">Cell membrane</location>
        <topology evidence="1">Multi-pass membrane protein</topology>
    </subcellularLocation>
</comment>
<comment type="caution">
    <text evidence="7">The sequence shown here is derived from an EMBL/GenBank/DDBJ whole genome shotgun (WGS) entry which is preliminary data.</text>
</comment>
<proteinExistence type="predicted"/>
<keyword evidence="3 6" id="KW-0812">Transmembrane</keyword>
<evidence type="ECO:0000256" key="1">
    <source>
        <dbReference type="ARBA" id="ARBA00004651"/>
    </source>
</evidence>
<feature type="transmembrane region" description="Helical" evidence="6">
    <location>
        <begin position="74"/>
        <end position="94"/>
    </location>
</feature>
<sequence>MHAIDWSAVLAVFSVYITGVIIPGPNFVAVLHKAASSTRAAALAMVAGIVLVNLFWASCAILGVGIVFATFPVVALIVKIMGAAYLLWFGARLIGKASERRRAATAGAGSTAAGDGDGIRTAFVQGFLTNIANPKSMAFFAAVFASAAPAHVSWPTFAAMLGVVLVVAGSWYSFLALVMSHGGVAARYRKSAVLVDRFCGSVILLLGIRQLMR</sequence>
<evidence type="ECO:0000256" key="2">
    <source>
        <dbReference type="ARBA" id="ARBA00022475"/>
    </source>
</evidence>
<name>A0A7V8G093_9BURK</name>
<evidence type="ECO:0000256" key="3">
    <source>
        <dbReference type="ARBA" id="ARBA00022692"/>
    </source>
</evidence>
<keyword evidence="2" id="KW-1003">Cell membrane</keyword>
<feature type="transmembrane region" description="Helical" evidence="6">
    <location>
        <begin position="137"/>
        <end position="154"/>
    </location>
</feature>
<gene>
    <name evidence="7" type="primary">rhtC_1</name>
    <name evidence="7" type="ORF">GAK35_00284</name>
</gene>
<evidence type="ECO:0000256" key="5">
    <source>
        <dbReference type="ARBA" id="ARBA00023136"/>
    </source>
</evidence>
<dbReference type="PANTHER" id="PTHR30086:SF20">
    <property type="entry name" value="ARGININE EXPORTER PROTEIN ARGO-RELATED"/>
    <property type="match status" value="1"/>
</dbReference>
<feature type="transmembrane region" description="Helical" evidence="6">
    <location>
        <begin position="160"/>
        <end position="179"/>
    </location>
</feature>
<feature type="transmembrane region" description="Helical" evidence="6">
    <location>
        <begin position="6"/>
        <end position="31"/>
    </location>
</feature>
<dbReference type="Pfam" id="PF01810">
    <property type="entry name" value="LysE"/>
    <property type="match status" value="1"/>
</dbReference>
<organism evidence="7 8">
    <name type="scientific">Herbaspirillum frisingense</name>
    <dbReference type="NCBI Taxonomy" id="92645"/>
    <lineage>
        <taxon>Bacteria</taxon>
        <taxon>Pseudomonadati</taxon>
        <taxon>Pseudomonadota</taxon>
        <taxon>Betaproteobacteria</taxon>
        <taxon>Burkholderiales</taxon>
        <taxon>Oxalobacteraceae</taxon>
        <taxon>Herbaspirillum</taxon>
    </lineage>
</organism>
<reference evidence="8" key="1">
    <citation type="journal article" date="2020" name="MBio">
        <title>Horizontal gene transfer to a defensive symbiont with a reduced genome amongst a multipartite beetle microbiome.</title>
        <authorList>
            <person name="Waterworth S.C."/>
            <person name="Florez L.V."/>
            <person name="Rees E.R."/>
            <person name="Hertweck C."/>
            <person name="Kaltenpoth M."/>
            <person name="Kwan J.C."/>
        </authorList>
    </citation>
    <scope>NUCLEOTIDE SEQUENCE [LARGE SCALE GENOMIC DNA]</scope>
</reference>
<dbReference type="GO" id="GO:0005886">
    <property type="term" value="C:plasma membrane"/>
    <property type="evidence" value="ECO:0007669"/>
    <property type="project" value="UniProtKB-SubCell"/>
</dbReference>
<dbReference type="Proteomes" id="UP000462435">
    <property type="component" value="Unassembled WGS sequence"/>
</dbReference>
<keyword evidence="4 6" id="KW-1133">Transmembrane helix</keyword>